<evidence type="ECO:0000256" key="10">
    <source>
        <dbReference type="PROSITE-ProRule" id="PRU00169"/>
    </source>
</evidence>
<evidence type="ECO:0000259" key="15">
    <source>
        <dbReference type="PROSITE" id="PS50894"/>
    </source>
</evidence>
<feature type="domain" description="CheW-like" evidence="14">
    <location>
        <begin position="633"/>
        <end position="773"/>
    </location>
</feature>
<dbReference type="Gene3D" id="3.40.50.2300">
    <property type="match status" value="1"/>
</dbReference>
<dbReference type="InterPro" id="IPR005467">
    <property type="entry name" value="His_kinase_dom"/>
</dbReference>
<feature type="domain" description="HPt" evidence="15">
    <location>
        <begin position="1"/>
        <end position="101"/>
    </location>
</feature>
<dbReference type="InterPro" id="IPR051315">
    <property type="entry name" value="Bact_Chemotaxis_CheA"/>
</dbReference>
<dbReference type="SUPFAM" id="SSF47226">
    <property type="entry name" value="Histidine-containing phosphotransfer domain, HPT domain"/>
    <property type="match status" value="2"/>
</dbReference>
<accession>A0A2K8UAX6</accession>
<gene>
    <name evidence="16" type="ORF">THSYN_18470</name>
</gene>
<evidence type="ECO:0000256" key="2">
    <source>
        <dbReference type="ARBA" id="ARBA00012438"/>
    </source>
</evidence>
<evidence type="ECO:0000256" key="8">
    <source>
        <dbReference type="ARBA" id="ARBA00035100"/>
    </source>
</evidence>
<feature type="domain" description="HPt" evidence="15">
    <location>
        <begin position="143"/>
        <end position="244"/>
    </location>
</feature>
<evidence type="ECO:0000256" key="3">
    <source>
        <dbReference type="ARBA" id="ARBA00021495"/>
    </source>
</evidence>
<dbReference type="SUPFAM" id="SSF55874">
    <property type="entry name" value="ATPase domain of HSP90 chaperone/DNA topoisomerase II/histidine kinase"/>
    <property type="match status" value="1"/>
</dbReference>
<dbReference type="Pfam" id="PF02518">
    <property type="entry name" value="HATPase_c"/>
    <property type="match status" value="1"/>
</dbReference>
<feature type="region of interest" description="Disordered" evidence="11">
    <location>
        <begin position="120"/>
        <end position="143"/>
    </location>
</feature>
<feature type="modified residue" description="Phosphohistidine" evidence="9">
    <location>
        <position position="44"/>
    </location>
</feature>
<dbReference type="Pfam" id="PF00072">
    <property type="entry name" value="Response_reg"/>
    <property type="match status" value="1"/>
</dbReference>
<evidence type="ECO:0000256" key="9">
    <source>
        <dbReference type="PROSITE-ProRule" id="PRU00110"/>
    </source>
</evidence>
<dbReference type="GO" id="GO:0006935">
    <property type="term" value="P:chemotaxis"/>
    <property type="evidence" value="ECO:0007669"/>
    <property type="project" value="InterPro"/>
</dbReference>
<dbReference type="InterPro" id="IPR011006">
    <property type="entry name" value="CheY-like_superfamily"/>
</dbReference>
<dbReference type="PANTHER" id="PTHR43395:SF1">
    <property type="entry name" value="CHEMOTAXIS PROTEIN CHEA"/>
    <property type="match status" value="1"/>
</dbReference>
<evidence type="ECO:0000256" key="5">
    <source>
        <dbReference type="ARBA" id="ARBA00022679"/>
    </source>
</evidence>
<feature type="region of interest" description="Disordered" evidence="11">
    <location>
        <begin position="274"/>
        <end position="316"/>
    </location>
</feature>
<dbReference type="InterPro" id="IPR036641">
    <property type="entry name" value="HPT_dom_sf"/>
</dbReference>
<keyword evidence="6" id="KW-0418">Kinase</keyword>
<evidence type="ECO:0000256" key="4">
    <source>
        <dbReference type="ARBA" id="ARBA00022553"/>
    </source>
</evidence>
<dbReference type="Pfam" id="PF01584">
    <property type="entry name" value="CheW"/>
    <property type="match status" value="1"/>
</dbReference>
<dbReference type="AlphaFoldDB" id="A0A2K8UAX6"/>
<dbReference type="SMART" id="SM00260">
    <property type="entry name" value="CheW"/>
    <property type="match status" value="1"/>
</dbReference>
<dbReference type="GO" id="GO:0000155">
    <property type="term" value="F:phosphorelay sensor kinase activity"/>
    <property type="evidence" value="ECO:0007669"/>
    <property type="project" value="UniProtKB-ARBA"/>
</dbReference>
<dbReference type="InterPro" id="IPR004358">
    <property type="entry name" value="Sig_transdc_His_kin-like_C"/>
</dbReference>
<dbReference type="SUPFAM" id="SSF50341">
    <property type="entry name" value="CheW-like"/>
    <property type="match status" value="1"/>
</dbReference>
<keyword evidence="17" id="KW-1185">Reference proteome</keyword>
<feature type="modified residue" description="Phosphohistidine" evidence="9">
    <location>
        <position position="186"/>
    </location>
</feature>
<organism evidence="16 17">
    <name type="scientific">Candidatus Thiodictyon syntrophicum</name>
    <dbReference type="NCBI Taxonomy" id="1166950"/>
    <lineage>
        <taxon>Bacteria</taxon>
        <taxon>Pseudomonadati</taxon>
        <taxon>Pseudomonadota</taxon>
        <taxon>Gammaproteobacteria</taxon>
        <taxon>Chromatiales</taxon>
        <taxon>Chromatiaceae</taxon>
        <taxon>Thiodictyon</taxon>
    </lineage>
</organism>
<dbReference type="Gene3D" id="3.30.565.10">
    <property type="entry name" value="Histidine kinase-like ATPase, C-terminal domain"/>
    <property type="match status" value="1"/>
</dbReference>
<dbReference type="RefSeq" id="WP_100920440.1">
    <property type="nucleotide sequence ID" value="NZ_CP020370.1"/>
</dbReference>
<evidence type="ECO:0000256" key="1">
    <source>
        <dbReference type="ARBA" id="ARBA00000085"/>
    </source>
</evidence>
<dbReference type="PROSITE" id="PS50894">
    <property type="entry name" value="HPT"/>
    <property type="match status" value="2"/>
</dbReference>
<sequence>MNDLIEIFREEVAANLKEATRLALEFEQGPPDRAGIEALMRVFHTLKGAARAVQCDQERDLAHRLEDVLHDQLDGKLPWRAATVDLCLMAVDLIRETLAARLAGAPWPDLAEFTARVEAERAAPPAPSTAPPEPPEPLDRATDGDGGLDLLGIFAQEVTTQVAAARILLAGASGTSGDDDLPRVFHTLKGAARAVGCDAIRTVAGTLEDLLHGPLDGQAQDLSAGLPSALDCGLRWIESLLAGLRQGAATPPLEPLLEQLARLRESGQFAPCAPPALTADPLPASADPAVEPPPAPLHPAPFDAPAGAPPTVATAPSASLPANLPADLPAGGQRTRLAYEQLDRLHRLSGELTVAVASFAGQRNQLRGLTRELTRAGQRLNRLLAGALGDDLDREALHEALRQVTQRLAATTGGLDGLTQTHDRMESRFHYLADGLADEVTQARLLPLSDLFDDYPRMVRDLAQELGKRVELHLEGQDNRIDRAVLEQLRNPLLHLLRNALDHGIEPPAVRESQGKPAAGRLTLTAHRVGALMRLRVGDDGAGIDLERLEAAVVAAGHATPALWAQLGSEERTQFLFLPGLSTARSLSTTSGRGFGLDIVKAGIESSGGTVAVRSEPGRGTCFELHVPLSLSLTRCLLVVGGRHPLFGDQRYAFPMTEVTRIRRLAQSELRELEGRLAVHLDGETLPLFQLHGILGLAPIQQEVGRKHLLVLEEGGGRFGLLVEAVIDELDMVARPLDERLGKVAEVSGLTLLDDGGVALIMDVTDLLQHLREGVGYLAPAGLQAAAALDPGQEAATAAQVLVVEDSVTVREVERHFLEQAGYQVTTAVNGVDGLNKAKAGDYRILITDIDMPRMNGIELIRTLRGLDRFRQLPIIVVSYKDRAEDRDKALDAGADRYVTKSEFDTDAMLALVAQLLASAPARPAAPGTARDA</sequence>
<dbReference type="CDD" id="cd00088">
    <property type="entry name" value="HPT"/>
    <property type="match status" value="2"/>
</dbReference>
<dbReference type="KEGG" id="tsy:THSYN_18470"/>
<dbReference type="PANTHER" id="PTHR43395">
    <property type="entry name" value="SENSOR HISTIDINE KINASE CHEA"/>
    <property type="match status" value="1"/>
</dbReference>
<dbReference type="SUPFAM" id="SSF52172">
    <property type="entry name" value="CheY-like"/>
    <property type="match status" value="1"/>
</dbReference>
<evidence type="ECO:0000259" key="14">
    <source>
        <dbReference type="PROSITE" id="PS50851"/>
    </source>
</evidence>
<dbReference type="PROSITE" id="PS50851">
    <property type="entry name" value="CHEW"/>
    <property type="match status" value="1"/>
</dbReference>
<dbReference type="InterPro" id="IPR003594">
    <property type="entry name" value="HATPase_dom"/>
</dbReference>
<feature type="compositionally biased region" description="Low complexity" evidence="11">
    <location>
        <begin position="275"/>
        <end position="289"/>
    </location>
</feature>
<dbReference type="PRINTS" id="PR00344">
    <property type="entry name" value="BCTRLSENSOR"/>
</dbReference>
<feature type="domain" description="Histidine kinase" evidence="12">
    <location>
        <begin position="436"/>
        <end position="631"/>
    </location>
</feature>
<dbReference type="Gene3D" id="1.20.120.160">
    <property type="entry name" value="HPT domain"/>
    <property type="match status" value="2"/>
</dbReference>
<dbReference type="InterPro" id="IPR036061">
    <property type="entry name" value="CheW-like_dom_sf"/>
</dbReference>
<dbReference type="EMBL" id="CP020370">
    <property type="protein sequence ID" value="AUB82726.1"/>
    <property type="molecule type" value="Genomic_DNA"/>
</dbReference>
<dbReference type="InterPro" id="IPR001789">
    <property type="entry name" value="Sig_transdc_resp-reg_receiver"/>
</dbReference>
<feature type="compositionally biased region" description="Pro residues" evidence="11">
    <location>
        <begin position="124"/>
        <end position="135"/>
    </location>
</feature>
<proteinExistence type="predicted"/>
<dbReference type="Proteomes" id="UP000232638">
    <property type="component" value="Chromosome"/>
</dbReference>
<dbReference type="EC" id="2.7.13.3" evidence="2"/>
<evidence type="ECO:0000259" key="13">
    <source>
        <dbReference type="PROSITE" id="PS50110"/>
    </source>
</evidence>
<evidence type="ECO:0000313" key="17">
    <source>
        <dbReference type="Proteomes" id="UP000232638"/>
    </source>
</evidence>
<dbReference type="Pfam" id="PF01627">
    <property type="entry name" value="Hpt"/>
    <property type="match status" value="2"/>
</dbReference>
<evidence type="ECO:0000259" key="12">
    <source>
        <dbReference type="PROSITE" id="PS50109"/>
    </source>
</evidence>
<evidence type="ECO:0000256" key="11">
    <source>
        <dbReference type="SAM" id="MobiDB-lite"/>
    </source>
</evidence>
<comment type="catalytic activity">
    <reaction evidence="1">
        <text>ATP + protein L-histidine = ADP + protein N-phospho-L-histidine.</text>
        <dbReference type="EC" id="2.7.13.3"/>
    </reaction>
</comment>
<feature type="compositionally biased region" description="Pro residues" evidence="11">
    <location>
        <begin position="290"/>
        <end position="299"/>
    </location>
</feature>
<dbReference type="PROSITE" id="PS50110">
    <property type="entry name" value="RESPONSE_REGULATORY"/>
    <property type="match status" value="1"/>
</dbReference>
<dbReference type="PROSITE" id="PS50109">
    <property type="entry name" value="HIS_KIN"/>
    <property type="match status" value="1"/>
</dbReference>
<keyword evidence="4 10" id="KW-0597">Phosphoprotein</keyword>
<feature type="domain" description="Response regulatory" evidence="13">
    <location>
        <begin position="800"/>
        <end position="916"/>
    </location>
</feature>
<evidence type="ECO:0000256" key="7">
    <source>
        <dbReference type="ARBA" id="ARBA00023012"/>
    </source>
</evidence>
<dbReference type="SMART" id="SM00448">
    <property type="entry name" value="REC"/>
    <property type="match status" value="1"/>
</dbReference>
<name>A0A2K8UAX6_9GAMM</name>
<keyword evidence="5" id="KW-0808">Transferase</keyword>
<dbReference type="FunFam" id="3.30.565.10:FF:000016">
    <property type="entry name" value="Chemotaxis protein CheA, putative"/>
    <property type="match status" value="1"/>
</dbReference>
<dbReference type="InterPro" id="IPR036890">
    <property type="entry name" value="HATPase_C_sf"/>
</dbReference>
<feature type="compositionally biased region" description="Low complexity" evidence="11">
    <location>
        <begin position="300"/>
        <end position="316"/>
    </location>
</feature>
<dbReference type="OrthoDB" id="9803176at2"/>
<keyword evidence="7" id="KW-0902">Two-component regulatory system</keyword>
<dbReference type="Gene3D" id="2.30.30.40">
    <property type="entry name" value="SH3 Domains"/>
    <property type="match status" value="1"/>
</dbReference>
<dbReference type="SMART" id="SM00073">
    <property type="entry name" value="HPT"/>
    <property type="match status" value="2"/>
</dbReference>
<dbReference type="SMART" id="SM00387">
    <property type="entry name" value="HATPase_c"/>
    <property type="match status" value="1"/>
</dbReference>
<evidence type="ECO:0000313" key="16">
    <source>
        <dbReference type="EMBL" id="AUB82726.1"/>
    </source>
</evidence>
<feature type="modified residue" description="4-aspartylphosphate" evidence="10">
    <location>
        <position position="849"/>
    </location>
</feature>
<dbReference type="InterPro" id="IPR008207">
    <property type="entry name" value="Sig_transdc_His_kin_Hpt_dom"/>
</dbReference>
<evidence type="ECO:0000256" key="6">
    <source>
        <dbReference type="ARBA" id="ARBA00022777"/>
    </source>
</evidence>
<reference evidence="16 17" key="1">
    <citation type="submission" date="2017-03" db="EMBL/GenBank/DDBJ databases">
        <title>Complete genome sequence of Candidatus 'Thiodictyon syntrophicum' sp. nov. strain Cad16T, a photolithoautotroph purple sulfur bacterium isolated from an alpine meromictic lake.</title>
        <authorList>
            <person name="Luedin S.M."/>
            <person name="Pothier J.F."/>
            <person name="Danza F."/>
            <person name="Storelli N."/>
            <person name="Wittwer M."/>
            <person name="Tonolla M."/>
        </authorList>
    </citation>
    <scope>NUCLEOTIDE SEQUENCE [LARGE SCALE GENOMIC DNA]</scope>
    <source>
        <strain evidence="16 17">Cad16T</strain>
    </source>
</reference>
<comment type="function">
    <text evidence="8">Involved in the transmission of sensory signals from the chemoreceptors to the flagellar motors. CheA is autophosphorylated; it can transfer its phosphate group to either CheB or CheY.</text>
</comment>
<protein>
    <recommendedName>
        <fullName evidence="3">Chemotaxis protein CheA</fullName>
        <ecNumber evidence="2">2.7.13.3</ecNumber>
    </recommendedName>
</protein>
<dbReference type="InterPro" id="IPR002545">
    <property type="entry name" value="CheW-lke_dom"/>
</dbReference>